<feature type="domain" description="Metallo-beta-lactamase" evidence="5">
    <location>
        <begin position="56"/>
        <end position="275"/>
    </location>
</feature>
<dbReference type="SUPFAM" id="SSF56281">
    <property type="entry name" value="Metallo-hydrolase/oxidoreductase"/>
    <property type="match status" value="1"/>
</dbReference>
<sequence length="384" mass="42979">MAQSGEINPVPAPPLNAPASSNTCELWAIDATTDILVPTVSLIEPEIKGHEFLNLPTFAFYIHNPRLNKRVLFDNGARKDWWNVPPRVFHNLKTKGVAGIRTTYDVYDILAAGGVDPKTIDAVVWSHFHWDHVGNIQLFPKSTDIVVGPGFKKAFLPGYPADPKSPFYEADFEGRNLREIKFDDSLKIGKFQAYDYFGDGSFYILNTPGHTIGHISGLVRTTPDTFVFLGGDISHFPGTYRPTQYVPLPEVLPAETKLDARFSLPCACSLFTACHPNPSTARTTPYYHVSQHQDSWYDDPQQAQKSIDGLMEFDASENVFVAIAHDPALREVCELFPHATLNEWKAKGWARRSHWHFVNELPIDGKPGRPKLVEGLLKDGKPVE</sequence>
<dbReference type="InterPro" id="IPR051013">
    <property type="entry name" value="MBL_superfamily_lactonases"/>
</dbReference>
<gene>
    <name evidence="6" type="ORF">T310_4581</name>
</gene>
<dbReference type="STRING" id="1408163.A0A0F4YTH6"/>
<evidence type="ECO:0000259" key="5">
    <source>
        <dbReference type="SMART" id="SM00849"/>
    </source>
</evidence>
<dbReference type="GO" id="GO:0016787">
    <property type="term" value="F:hydrolase activity"/>
    <property type="evidence" value="ECO:0007669"/>
    <property type="project" value="UniProtKB-KW"/>
</dbReference>
<evidence type="ECO:0000256" key="1">
    <source>
        <dbReference type="ARBA" id="ARBA00007749"/>
    </source>
</evidence>
<dbReference type="AlphaFoldDB" id="A0A0F4YTH6"/>
<dbReference type="SMART" id="SM00849">
    <property type="entry name" value="Lactamase_B"/>
    <property type="match status" value="1"/>
</dbReference>
<evidence type="ECO:0000313" key="7">
    <source>
        <dbReference type="Proteomes" id="UP000053958"/>
    </source>
</evidence>
<dbReference type="OrthoDB" id="10250730at2759"/>
<dbReference type="GO" id="GO:0046872">
    <property type="term" value="F:metal ion binding"/>
    <property type="evidence" value="ECO:0007669"/>
    <property type="project" value="UniProtKB-KW"/>
</dbReference>
<accession>A0A0F4YTH6</accession>
<dbReference type="Gene3D" id="3.60.15.10">
    <property type="entry name" value="Ribonuclease Z/Hydroxyacylglutathione hydrolase-like"/>
    <property type="match status" value="1"/>
</dbReference>
<comment type="similarity">
    <text evidence="1">Belongs to the metallo-beta-lactamase superfamily.</text>
</comment>
<dbReference type="CDD" id="cd07730">
    <property type="entry name" value="metallo-hydrolase-like_MBL-fold"/>
    <property type="match status" value="1"/>
</dbReference>
<name>A0A0F4YTH6_RASE3</name>
<evidence type="ECO:0000256" key="2">
    <source>
        <dbReference type="ARBA" id="ARBA00022723"/>
    </source>
</evidence>
<dbReference type="PANTHER" id="PTHR42978">
    <property type="entry name" value="QUORUM-QUENCHING LACTONASE YTNP-RELATED-RELATED"/>
    <property type="match status" value="1"/>
</dbReference>
<dbReference type="EMBL" id="LASV01000186">
    <property type="protein sequence ID" value="KKA21400.1"/>
    <property type="molecule type" value="Genomic_DNA"/>
</dbReference>
<keyword evidence="3" id="KW-0378">Hydrolase</keyword>
<evidence type="ECO:0000313" key="6">
    <source>
        <dbReference type="EMBL" id="KKA21400.1"/>
    </source>
</evidence>
<dbReference type="RefSeq" id="XP_013328012.1">
    <property type="nucleotide sequence ID" value="XM_013472558.1"/>
</dbReference>
<evidence type="ECO:0000256" key="4">
    <source>
        <dbReference type="ARBA" id="ARBA00022833"/>
    </source>
</evidence>
<organism evidence="6 7">
    <name type="scientific">Rasamsonia emersonii (strain ATCC 16479 / CBS 393.64 / IMI 116815)</name>
    <dbReference type="NCBI Taxonomy" id="1408163"/>
    <lineage>
        <taxon>Eukaryota</taxon>
        <taxon>Fungi</taxon>
        <taxon>Dikarya</taxon>
        <taxon>Ascomycota</taxon>
        <taxon>Pezizomycotina</taxon>
        <taxon>Eurotiomycetes</taxon>
        <taxon>Eurotiomycetidae</taxon>
        <taxon>Eurotiales</taxon>
        <taxon>Trichocomaceae</taxon>
        <taxon>Rasamsonia</taxon>
    </lineage>
</organism>
<dbReference type="GeneID" id="25316929"/>
<dbReference type="InterPro" id="IPR001279">
    <property type="entry name" value="Metallo-B-lactamas"/>
</dbReference>
<reference evidence="6 7" key="1">
    <citation type="submission" date="2015-04" db="EMBL/GenBank/DDBJ databases">
        <authorList>
            <person name="Heijne W.H."/>
            <person name="Fedorova N.D."/>
            <person name="Nierman W.C."/>
            <person name="Vollebregt A.W."/>
            <person name="Zhao Z."/>
            <person name="Wu L."/>
            <person name="Kumar M."/>
            <person name="Stam H."/>
            <person name="van den Berg M.A."/>
            <person name="Pel H.J."/>
        </authorList>
    </citation>
    <scope>NUCLEOTIDE SEQUENCE [LARGE SCALE GENOMIC DNA]</scope>
    <source>
        <strain evidence="6 7">CBS 393.64</strain>
    </source>
</reference>
<keyword evidence="2" id="KW-0479">Metal-binding</keyword>
<dbReference type="InterPro" id="IPR036866">
    <property type="entry name" value="RibonucZ/Hydroxyglut_hydro"/>
</dbReference>
<keyword evidence="7" id="KW-1185">Reference proteome</keyword>
<comment type="caution">
    <text evidence="6">The sequence shown here is derived from an EMBL/GenBank/DDBJ whole genome shotgun (WGS) entry which is preliminary data.</text>
</comment>
<protein>
    <recommendedName>
        <fullName evidence="5">Metallo-beta-lactamase domain-containing protein</fullName>
    </recommendedName>
</protein>
<evidence type="ECO:0000256" key="3">
    <source>
        <dbReference type="ARBA" id="ARBA00022801"/>
    </source>
</evidence>
<dbReference type="Pfam" id="PF00753">
    <property type="entry name" value="Lactamase_B"/>
    <property type="match status" value="1"/>
</dbReference>
<proteinExistence type="inferred from homology"/>
<dbReference type="Proteomes" id="UP000053958">
    <property type="component" value="Unassembled WGS sequence"/>
</dbReference>
<keyword evidence="4" id="KW-0862">Zinc</keyword>
<dbReference type="PANTHER" id="PTHR42978:SF5">
    <property type="entry name" value="METALLO-BETA-LACTAMASE DOMAIN-CONTAINING PROTEIN"/>
    <property type="match status" value="1"/>
</dbReference>